<dbReference type="PANTHER" id="PTHR43798">
    <property type="entry name" value="MONOACYLGLYCEROL LIPASE"/>
    <property type="match status" value="1"/>
</dbReference>
<dbReference type="InterPro" id="IPR029058">
    <property type="entry name" value="AB_hydrolase_fold"/>
</dbReference>
<evidence type="ECO:0000313" key="4">
    <source>
        <dbReference type="Proteomes" id="UP001184861"/>
    </source>
</evidence>
<accession>A0AAE4C3K2</accession>
<dbReference type="InterPro" id="IPR050266">
    <property type="entry name" value="AB_hydrolase_sf"/>
</dbReference>
<dbReference type="GO" id="GO:0016020">
    <property type="term" value="C:membrane"/>
    <property type="evidence" value="ECO:0007669"/>
    <property type="project" value="TreeGrafter"/>
</dbReference>
<dbReference type="Gene3D" id="3.40.50.1820">
    <property type="entry name" value="alpha/beta hydrolase"/>
    <property type="match status" value="1"/>
</dbReference>
<reference evidence="3" key="1">
    <citation type="submission" date="2023-07" db="EMBL/GenBank/DDBJ databases">
        <title>Sorghum-associated microbial communities from plants grown in Nebraska, USA.</title>
        <authorList>
            <person name="Schachtman D."/>
        </authorList>
    </citation>
    <scope>NUCLEOTIDE SEQUENCE</scope>
    <source>
        <strain evidence="3">DS2360</strain>
    </source>
</reference>
<dbReference type="AlphaFoldDB" id="A0AAE4C3K2"/>
<sequence>MKYHVPNFFFFLLFVTAAYGQTANNTLKFTMMDNYEIIKTESHISGLRIALTHKKPIITTEDYAILFLHGSSFPSALAFGFKMNNYSWMDNLAENGYDVYALDFLGYGNADRYPEMETGIKGGLPIGRALDVYKDVDKAVEFIMRTTGKAKVYLVGHSWGGTVAALYASEFSDRVEKLILFSTITQRQDPSDIEKIEGSYEEMTPEQRITSMKNLTPEGKDCQLAPEIFKTWGRVWLQSDPLAAKFKVASVRFPKGYAADMEDLLHNKSYYNPAAIKVPVLIIRGEWDGYPNNTDSEKLFRSLENTPYKKYVVIEKATHVMHLEKSRYQLYEETLHFLKSEIKYERNK</sequence>
<dbReference type="SUPFAM" id="SSF53474">
    <property type="entry name" value="alpha/beta-Hydrolases"/>
    <property type="match status" value="1"/>
</dbReference>
<dbReference type="Proteomes" id="UP001184861">
    <property type="component" value="Unassembled WGS sequence"/>
</dbReference>
<comment type="caution">
    <text evidence="3">The sequence shown here is derived from an EMBL/GenBank/DDBJ whole genome shotgun (WGS) entry which is preliminary data.</text>
</comment>
<dbReference type="EMBL" id="JAVDQY010000001">
    <property type="protein sequence ID" value="MDR6525755.1"/>
    <property type="molecule type" value="Genomic_DNA"/>
</dbReference>
<gene>
    <name evidence="3" type="ORF">J2787_001125</name>
</gene>
<feature type="domain" description="Serine aminopeptidase S33" evidence="2">
    <location>
        <begin position="89"/>
        <end position="325"/>
    </location>
</feature>
<proteinExistence type="predicted"/>
<evidence type="ECO:0000256" key="1">
    <source>
        <dbReference type="SAM" id="SignalP"/>
    </source>
</evidence>
<keyword evidence="1" id="KW-0732">Signal</keyword>
<evidence type="ECO:0000313" key="3">
    <source>
        <dbReference type="EMBL" id="MDR6525755.1"/>
    </source>
</evidence>
<dbReference type="Pfam" id="PF12146">
    <property type="entry name" value="Hydrolase_4"/>
    <property type="match status" value="1"/>
</dbReference>
<dbReference type="RefSeq" id="WP_309945253.1">
    <property type="nucleotide sequence ID" value="NZ_JAVDQY010000001.1"/>
</dbReference>
<dbReference type="InterPro" id="IPR022742">
    <property type="entry name" value="Hydrolase_4"/>
</dbReference>
<feature type="signal peptide" evidence="1">
    <location>
        <begin position="1"/>
        <end position="20"/>
    </location>
</feature>
<dbReference type="PANTHER" id="PTHR43798:SF33">
    <property type="entry name" value="HYDROLASE, PUTATIVE (AFU_ORTHOLOGUE AFUA_2G14860)-RELATED"/>
    <property type="match status" value="1"/>
</dbReference>
<organism evidence="3 4">
    <name type="scientific">Chryseobacterium rhizosphaerae</name>
    <dbReference type="NCBI Taxonomy" id="395937"/>
    <lineage>
        <taxon>Bacteria</taxon>
        <taxon>Pseudomonadati</taxon>
        <taxon>Bacteroidota</taxon>
        <taxon>Flavobacteriia</taxon>
        <taxon>Flavobacteriales</taxon>
        <taxon>Weeksellaceae</taxon>
        <taxon>Chryseobacterium group</taxon>
        <taxon>Chryseobacterium</taxon>
    </lineage>
</organism>
<protein>
    <submittedName>
        <fullName evidence="3">Pimeloyl-ACP methyl ester carboxylesterase</fullName>
    </submittedName>
</protein>
<feature type="chain" id="PRO_5041975127" evidence="1">
    <location>
        <begin position="21"/>
        <end position="348"/>
    </location>
</feature>
<name>A0AAE4C3K2_9FLAO</name>
<evidence type="ECO:0000259" key="2">
    <source>
        <dbReference type="Pfam" id="PF12146"/>
    </source>
</evidence>